<name>A0A8S3A4P2_9BILA</name>
<dbReference type="EMBL" id="CAJOBH010120841">
    <property type="protein sequence ID" value="CAF4710542.1"/>
    <property type="molecule type" value="Genomic_DNA"/>
</dbReference>
<proteinExistence type="predicted"/>
<protein>
    <submittedName>
        <fullName evidence="1">Uncharacterized protein</fullName>
    </submittedName>
</protein>
<dbReference type="Proteomes" id="UP000681967">
    <property type="component" value="Unassembled WGS sequence"/>
</dbReference>
<sequence>MENQYKADLEDRDQTIVSLRKKLVAKDDEID</sequence>
<comment type="caution">
    <text evidence="1">The sequence shown here is derived from an EMBL/GenBank/DDBJ whole genome shotgun (WGS) entry which is preliminary data.</text>
</comment>
<evidence type="ECO:0000313" key="1">
    <source>
        <dbReference type="EMBL" id="CAF4697168.1"/>
    </source>
</evidence>
<accession>A0A8S3A4P2</accession>
<evidence type="ECO:0000313" key="2">
    <source>
        <dbReference type="EMBL" id="CAF4710542.1"/>
    </source>
</evidence>
<gene>
    <name evidence="1" type="ORF">BYL167_LOCUS43953</name>
    <name evidence="2" type="ORF">BYL167_LOCUS44464</name>
</gene>
<dbReference type="AlphaFoldDB" id="A0A8S3A4P2"/>
<organism evidence="1 3">
    <name type="scientific">Rotaria magnacalcarata</name>
    <dbReference type="NCBI Taxonomy" id="392030"/>
    <lineage>
        <taxon>Eukaryota</taxon>
        <taxon>Metazoa</taxon>
        <taxon>Spiralia</taxon>
        <taxon>Gnathifera</taxon>
        <taxon>Rotifera</taxon>
        <taxon>Eurotatoria</taxon>
        <taxon>Bdelloidea</taxon>
        <taxon>Philodinida</taxon>
        <taxon>Philodinidae</taxon>
        <taxon>Rotaria</taxon>
    </lineage>
</organism>
<evidence type="ECO:0000313" key="3">
    <source>
        <dbReference type="Proteomes" id="UP000681967"/>
    </source>
</evidence>
<reference evidence="1" key="1">
    <citation type="submission" date="2021-02" db="EMBL/GenBank/DDBJ databases">
        <authorList>
            <person name="Nowell W R."/>
        </authorList>
    </citation>
    <scope>NUCLEOTIDE SEQUENCE</scope>
</reference>
<feature type="non-terminal residue" evidence="1">
    <location>
        <position position="31"/>
    </location>
</feature>
<dbReference type="EMBL" id="CAJOBH010118193">
    <property type="protein sequence ID" value="CAF4697168.1"/>
    <property type="molecule type" value="Genomic_DNA"/>
</dbReference>